<keyword evidence="3" id="KW-1185">Reference proteome</keyword>
<dbReference type="Proteomes" id="UP001229421">
    <property type="component" value="Unassembled WGS sequence"/>
</dbReference>
<feature type="region of interest" description="Disordered" evidence="1">
    <location>
        <begin position="1"/>
        <end position="30"/>
    </location>
</feature>
<organism evidence="2 3">
    <name type="scientific">Tagetes erecta</name>
    <name type="common">African marigold</name>
    <dbReference type="NCBI Taxonomy" id="13708"/>
    <lineage>
        <taxon>Eukaryota</taxon>
        <taxon>Viridiplantae</taxon>
        <taxon>Streptophyta</taxon>
        <taxon>Embryophyta</taxon>
        <taxon>Tracheophyta</taxon>
        <taxon>Spermatophyta</taxon>
        <taxon>Magnoliopsida</taxon>
        <taxon>eudicotyledons</taxon>
        <taxon>Gunneridae</taxon>
        <taxon>Pentapetalae</taxon>
        <taxon>asterids</taxon>
        <taxon>campanulids</taxon>
        <taxon>Asterales</taxon>
        <taxon>Asteraceae</taxon>
        <taxon>Asteroideae</taxon>
        <taxon>Heliantheae alliance</taxon>
        <taxon>Tageteae</taxon>
        <taxon>Tagetes</taxon>
    </lineage>
</organism>
<evidence type="ECO:0000256" key="1">
    <source>
        <dbReference type="SAM" id="MobiDB-lite"/>
    </source>
</evidence>
<reference evidence="2" key="1">
    <citation type="journal article" date="2023" name="bioRxiv">
        <title>Improved chromosome-level genome assembly for marigold (Tagetes erecta).</title>
        <authorList>
            <person name="Jiang F."/>
            <person name="Yuan L."/>
            <person name="Wang S."/>
            <person name="Wang H."/>
            <person name="Xu D."/>
            <person name="Wang A."/>
            <person name="Fan W."/>
        </authorList>
    </citation>
    <scope>NUCLEOTIDE SEQUENCE</scope>
    <source>
        <strain evidence="2">WSJ</strain>
        <tissue evidence="2">Leaf</tissue>
    </source>
</reference>
<evidence type="ECO:0008006" key="4">
    <source>
        <dbReference type="Google" id="ProtNLM"/>
    </source>
</evidence>
<gene>
    <name evidence="2" type="ORF">QVD17_37744</name>
</gene>
<dbReference type="EMBL" id="JAUHHV010000010">
    <property type="protein sequence ID" value="KAK1411198.1"/>
    <property type="molecule type" value="Genomic_DNA"/>
</dbReference>
<protein>
    <recommendedName>
        <fullName evidence="4">Ubiquitin-like protease family profile domain-containing protein</fullName>
    </recommendedName>
</protein>
<dbReference type="Gene3D" id="3.40.395.10">
    <property type="entry name" value="Adenoviral Proteinase, Chain A"/>
    <property type="match status" value="1"/>
</dbReference>
<accession>A0AAD8NKA5</accession>
<feature type="compositionally biased region" description="Basic and acidic residues" evidence="1">
    <location>
        <begin position="7"/>
        <end position="19"/>
    </location>
</feature>
<dbReference type="AlphaFoldDB" id="A0AAD8NKA5"/>
<evidence type="ECO:0000313" key="3">
    <source>
        <dbReference type="Proteomes" id="UP001229421"/>
    </source>
</evidence>
<comment type="caution">
    <text evidence="2">The sequence shown here is derived from an EMBL/GenBank/DDBJ whole genome shotgun (WGS) entry which is preliminary data.</text>
</comment>
<evidence type="ECO:0000313" key="2">
    <source>
        <dbReference type="EMBL" id="KAK1411198.1"/>
    </source>
</evidence>
<sequence length="135" mass="15670">MIHKGQASRDEPQSKDRASKSTNHIGHKGCQGVRVAKPVKKKLDWATKNNNVDCGVFLMRHMKTYMGSKVKKWRCGLVDDESKQEMQVNNLRLKYAYIILKSNVNIHKKRVVEVAKVLDVDAEFGYYWICFLVDW</sequence>
<proteinExistence type="predicted"/>
<name>A0AAD8NKA5_TARER</name>